<accession>A0AAD9B7B8</accession>
<feature type="compositionally biased region" description="Basic and acidic residues" evidence="1">
    <location>
        <begin position="136"/>
        <end position="151"/>
    </location>
</feature>
<gene>
    <name evidence="2" type="ORF">KUDE01_003597</name>
</gene>
<dbReference type="AlphaFoldDB" id="A0AAD9B7B8"/>
<dbReference type="EMBL" id="JASDAP010000027">
    <property type="protein sequence ID" value="KAK1878291.1"/>
    <property type="molecule type" value="Genomic_DNA"/>
</dbReference>
<feature type="compositionally biased region" description="Basic and acidic residues" evidence="1">
    <location>
        <begin position="80"/>
        <end position="90"/>
    </location>
</feature>
<feature type="compositionally biased region" description="Low complexity" evidence="1">
    <location>
        <begin position="95"/>
        <end position="111"/>
    </location>
</feature>
<evidence type="ECO:0000313" key="3">
    <source>
        <dbReference type="Proteomes" id="UP001228049"/>
    </source>
</evidence>
<proteinExistence type="predicted"/>
<name>A0AAD9B7B8_DISEL</name>
<sequence>MEIGGPKPIRRMGRQESPLSRDTLIPSRDTRESVVSKISNAEVLKKSEAAEKSNSAAEEKQSSGEKAPKSAESGTLRLPGGKEERAHLEVLEENPTSPSSPSSNKPRPMSPGEKASFVTQLTTVAKTVLKGGQEGVKGKDNVMKTSEEKKGNVGKAEGASAGGRRGGQASVNMADRGNIRSSKHHS</sequence>
<dbReference type="Proteomes" id="UP001228049">
    <property type="component" value="Unassembled WGS sequence"/>
</dbReference>
<reference evidence="2" key="1">
    <citation type="submission" date="2023-04" db="EMBL/GenBank/DDBJ databases">
        <title>Chromosome-level genome of Chaenocephalus aceratus.</title>
        <authorList>
            <person name="Park H."/>
        </authorList>
    </citation>
    <scope>NUCLEOTIDE SEQUENCE</scope>
    <source>
        <strain evidence="2">DE</strain>
        <tissue evidence="2">Muscle</tissue>
    </source>
</reference>
<organism evidence="2 3">
    <name type="scientific">Dissostichus eleginoides</name>
    <name type="common">Patagonian toothfish</name>
    <name type="synonym">Dissostichus amissus</name>
    <dbReference type="NCBI Taxonomy" id="100907"/>
    <lineage>
        <taxon>Eukaryota</taxon>
        <taxon>Metazoa</taxon>
        <taxon>Chordata</taxon>
        <taxon>Craniata</taxon>
        <taxon>Vertebrata</taxon>
        <taxon>Euteleostomi</taxon>
        <taxon>Actinopterygii</taxon>
        <taxon>Neopterygii</taxon>
        <taxon>Teleostei</taxon>
        <taxon>Neoteleostei</taxon>
        <taxon>Acanthomorphata</taxon>
        <taxon>Eupercaria</taxon>
        <taxon>Perciformes</taxon>
        <taxon>Notothenioidei</taxon>
        <taxon>Nototheniidae</taxon>
        <taxon>Dissostichus</taxon>
    </lineage>
</organism>
<comment type="caution">
    <text evidence="2">The sequence shown here is derived from an EMBL/GenBank/DDBJ whole genome shotgun (WGS) entry which is preliminary data.</text>
</comment>
<evidence type="ECO:0000313" key="2">
    <source>
        <dbReference type="EMBL" id="KAK1878291.1"/>
    </source>
</evidence>
<feature type="region of interest" description="Disordered" evidence="1">
    <location>
        <begin position="1"/>
        <end position="186"/>
    </location>
</feature>
<feature type="compositionally biased region" description="Basic and acidic residues" evidence="1">
    <location>
        <begin position="43"/>
        <end position="69"/>
    </location>
</feature>
<evidence type="ECO:0000256" key="1">
    <source>
        <dbReference type="SAM" id="MobiDB-lite"/>
    </source>
</evidence>
<keyword evidence="3" id="KW-1185">Reference proteome</keyword>
<protein>
    <submittedName>
        <fullName evidence="2">RNA polymerase principal sigma factor HrdC</fullName>
    </submittedName>
</protein>